<protein>
    <submittedName>
        <fullName evidence="5">Beta-lactamase-like protein</fullName>
    </submittedName>
</protein>
<dbReference type="Proteomes" id="UP000241462">
    <property type="component" value="Unassembled WGS sequence"/>
</dbReference>
<dbReference type="InterPro" id="IPR036866">
    <property type="entry name" value="RibonucZ/Hydroxyglut_hydro"/>
</dbReference>
<accession>A0A2T3AGT6</accession>
<dbReference type="GO" id="GO:0003684">
    <property type="term" value="F:damaged DNA binding"/>
    <property type="evidence" value="ECO:0007669"/>
    <property type="project" value="TreeGrafter"/>
</dbReference>
<organism evidence="5 6">
    <name type="scientific">Coniella lustricola</name>
    <dbReference type="NCBI Taxonomy" id="2025994"/>
    <lineage>
        <taxon>Eukaryota</taxon>
        <taxon>Fungi</taxon>
        <taxon>Dikarya</taxon>
        <taxon>Ascomycota</taxon>
        <taxon>Pezizomycotina</taxon>
        <taxon>Sordariomycetes</taxon>
        <taxon>Sordariomycetidae</taxon>
        <taxon>Diaporthales</taxon>
        <taxon>Schizoparmaceae</taxon>
        <taxon>Coniella</taxon>
    </lineage>
</organism>
<dbReference type="AlphaFoldDB" id="A0A2T3AGT6"/>
<reference evidence="5 6" key="1">
    <citation type="journal article" date="2018" name="Mycol. Prog.">
        <title>Coniella lustricola, a new species from submerged detritus.</title>
        <authorList>
            <person name="Raudabaugh D.B."/>
            <person name="Iturriaga T."/>
            <person name="Carver A."/>
            <person name="Mondo S."/>
            <person name="Pangilinan J."/>
            <person name="Lipzen A."/>
            <person name="He G."/>
            <person name="Amirebrahimi M."/>
            <person name="Grigoriev I.V."/>
            <person name="Miller A.N."/>
        </authorList>
    </citation>
    <scope>NUCLEOTIDE SEQUENCE [LARGE SCALE GENOMIC DNA]</scope>
    <source>
        <strain evidence="5 6">B22-T-1</strain>
    </source>
</reference>
<dbReference type="InParanoid" id="A0A2T3AGT6"/>
<dbReference type="Pfam" id="PF12706">
    <property type="entry name" value="Lactamase_B_2"/>
    <property type="match status" value="1"/>
</dbReference>
<keyword evidence="6" id="KW-1185">Reference proteome</keyword>
<gene>
    <name evidence="5" type="ORF">BD289DRAFT_425983</name>
</gene>
<dbReference type="PANTHER" id="PTHR23240">
    <property type="entry name" value="DNA CROSS-LINK REPAIR PROTEIN PSO2/SNM1-RELATED"/>
    <property type="match status" value="1"/>
</dbReference>
<keyword evidence="2" id="KW-0378">Hydrolase</keyword>
<dbReference type="STRING" id="2025994.A0A2T3AGT6"/>
<dbReference type="SUPFAM" id="SSF56281">
    <property type="entry name" value="Metallo-hydrolase/oxidoreductase"/>
    <property type="match status" value="1"/>
</dbReference>
<dbReference type="OrthoDB" id="5561659at2759"/>
<evidence type="ECO:0000259" key="4">
    <source>
        <dbReference type="Pfam" id="PF12706"/>
    </source>
</evidence>
<evidence type="ECO:0000256" key="3">
    <source>
        <dbReference type="ARBA" id="ARBA00022839"/>
    </source>
</evidence>
<feature type="domain" description="Metallo-beta-lactamase" evidence="4">
    <location>
        <begin position="26"/>
        <end position="152"/>
    </location>
</feature>
<dbReference type="Gene3D" id="3.40.50.12650">
    <property type="match status" value="1"/>
</dbReference>
<keyword evidence="3" id="KW-0269">Exonuclease</keyword>
<dbReference type="EMBL" id="KZ678391">
    <property type="protein sequence ID" value="PSR97444.1"/>
    <property type="molecule type" value="Genomic_DNA"/>
</dbReference>
<proteinExistence type="predicted"/>
<dbReference type="GO" id="GO:0000723">
    <property type="term" value="P:telomere maintenance"/>
    <property type="evidence" value="ECO:0007669"/>
    <property type="project" value="TreeGrafter"/>
</dbReference>
<evidence type="ECO:0000313" key="6">
    <source>
        <dbReference type="Proteomes" id="UP000241462"/>
    </source>
</evidence>
<evidence type="ECO:0000256" key="2">
    <source>
        <dbReference type="ARBA" id="ARBA00022801"/>
    </source>
</evidence>
<dbReference type="PANTHER" id="PTHR23240:SF8">
    <property type="entry name" value="PROTEIN ARTEMIS"/>
    <property type="match status" value="1"/>
</dbReference>
<dbReference type="GO" id="GO:0006303">
    <property type="term" value="P:double-strand break repair via nonhomologous end joining"/>
    <property type="evidence" value="ECO:0007669"/>
    <property type="project" value="TreeGrafter"/>
</dbReference>
<sequence length="620" mass="69282">MSTFDGKIREFPGVRVDFFRAIAKEPPLACFLSHIHSDHLAGLDTYRGRPVYCSAATRAFLLKLQRYSSRINFPKGLIEKQEITYKHQKGRLKPLPLQTPTEVELEPGNVIRVTLFDANHCPGAVMFLFERNGKAVLYTGDVRSEPWHVNTLARSPCMFEYSSGLKVLDRIYLDTTHTEDVTFPTKAEGLRELIEKVQKYPKDTVFYFSAHTYGYEDVWIALAKALDTRIHVDNYKLQAYESLHIRMKDDEDYYLSPEAPALVGFKCGNRFQAGLLTDKQTVRLHSCEKGSRCLTMQRDNVVFITPIIAHLSRTEDMAEHGIGGGCGDLEHNKEPIVSADAARNLSQRKELSSELNGDKMNSQSALVSFTKAPDAFRTKHTSPVLPDSIKFPYSRHSSYREACHLLGVFKPKDIWPCSVNPVRWIKEGISIQGLFGDYCTGDVFEHDVYMKELALEMNLNAANLHSSQHSDAWGNIQESTAEQSEPKNFTPVRARSNHLSPALGARSLSLVPFEEPQQATASVARDSSQGTMCHIRSPELSKRAYGEFADGTSAHIGGEGISEDASYLLKSQATLVSAFEGESRRVAFESILGTSGHGGWAGLLSTTNNHTHPERELGEF</sequence>
<evidence type="ECO:0000256" key="1">
    <source>
        <dbReference type="ARBA" id="ARBA00022722"/>
    </source>
</evidence>
<dbReference type="GO" id="GO:0036297">
    <property type="term" value="P:interstrand cross-link repair"/>
    <property type="evidence" value="ECO:0007669"/>
    <property type="project" value="TreeGrafter"/>
</dbReference>
<evidence type="ECO:0000313" key="5">
    <source>
        <dbReference type="EMBL" id="PSR97444.1"/>
    </source>
</evidence>
<dbReference type="GO" id="GO:0035312">
    <property type="term" value="F:5'-3' DNA exonuclease activity"/>
    <property type="evidence" value="ECO:0007669"/>
    <property type="project" value="TreeGrafter"/>
</dbReference>
<dbReference type="Gene3D" id="3.60.15.10">
    <property type="entry name" value="Ribonuclease Z/Hydroxyacylglutathione hydrolase-like"/>
    <property type="match status" value="1"/>
</dbReference>
<keyword evidence="1" id="KW-0540">Nuclease</keyword>
<dbReference type="InterPro" id="IPR001279">
    <property type="entry name" value="Metallo-B-lactamas"/>
</dbReference>
<name>A0A2T3AGT6_9PEZI</name>